<name>A0ABV3JY71_STRON</name>
<evidence type="ECO:0000313" key="2">
    <source>
        <dbReference type="Proteomes" id="UP001552594"/>
    </source>
</evidence>
<accession>A0ABV3JY71</accession>
<dbReference type="Proteomes" id="UP001552594">
    <property type="component" value="Unassembled WGS sequence"/>
</dbReference>
<dbReference type="RefSeq" id="WP_153068723.1">
    <property type="nucleotide sequence ID" value="NZ_JBFAUK010000010.1"/>
</dbReference>
<proteinExistence type="predicted"/>
<reference evidence="1 2" key="1">
    <citation type="submission" date="2024-06" db="EMBL/GenBank/DDBJ databases">
        <title>The Natural Products Discovery Center: Release of the First 8490 Sequenced Strains for Exploring Actinobacteria Biosynthetic Diversity.</title>
        <authorList>
            <person name="Kalkreuter E."/>
            <person name="Kautsar S.A."/>
            <person name="Yang D."/>
            <person name="Bader C.D."/>
            <person name="Teijaro C.N."/>
            <person name="Fluegel L."/>
            <person name="Davis C.M."/>
            <person name="Simpson J.R."/>
            <person name="Lauterbach L."/>
            <person name="Steele A.D."/>
            <person name="Gui C."/>
            <person name="Meng S."/>
            <person name="Li G."/>
            <person name="Viehrig K."/>
            <person name="Ye F."/>
            <person name="Su P."/>
            <person name="Kiefer A.F."/>
            <person name="Nichols A."/>
            <person name="Cepeda A.J."/>
            <person name="Yan W."/>
            <person name="Fan B."/>
            <person name="Jiang Y."/>
            <person name="Adhikari A."/>
            <person name="Zheng C.-J."/>
            <person name="Schuster L."/>
            <person name="Cowan T.M."/>
            <person name="Smanski M.J."/>
            <person name="Chevrette M.G."/>
            <person name="De Carvalho L.P.S."/>
            <person name="Shen B."/>
        </authorList>
    </citation>
    <scope>NUCLEOTIDE SEQUENCE [LARGE SCALE GENOMIC DNA]</scope>
    <source>
        <strain evidence="1 2">NPDC052347</strain>
    </source>
</reference>
<organism evidence="1 2">
    <name type="scientific">Streptomyces orinoci</name>
    <name type="common">Streptoverticillium orinoci</name>
    <dbReference type="NCBI Taxonomy" id="67339"/>
    <lineage>
        <taxon>Bacteria</taxon>
        <taxon>Bacillati</taxon>
        <taxon>Actinomycetota</taxon>
        <taxon>Actinomycetes</taxon>
        <taxon>Kitasatosporales</taxon>
        <taxon>Streptomycetaceae</taxon>
        <taxon>Streptomyces</taxon>
    </lineage>
</organism>
<keyword evidence="2" id="KW-1185">Reference proteome</keyword>
<evidence type="ECO:0000313" key="1">
    <source>
        <dbReference type="EMBL" id="MEV5507841.1"/>
    </source>
</evidence>
<dbReference type="EMBL" id="JBFAUK010000010">
    <property type="protein sequence ID" value="MEV5507841.1"/>
    <property type="molecule type" value="Genomic_DNA"/>
</dbReference>
<gene>
    <name evidence="1" type="ORF">AB0L16_15390</name>
</gene>
<comment type="caution">
    <text evidence="1">The sequence shown here is derived from an EMBL/GenBank/DDBJ whole genome shotgun (WGS) entry which is preliminary data.</text>
</comment>
<sequence length="284" mass="31531">MTAEQFSAHARARTGGSPAGVVHIRHRHSENFTVVGNHLAQHAELSLVAIGIAVYVQSLPDGALIGIKDLARRFREGEVSIARGLRELERAGYLERKRVRTETGRVVTLTRWYERPGSVPAKPVDLVKRRAAVRRERSVEQEPLPPVDEEAAELLAGLRRRDPRLVLSEKDVRRLAPRVREWLDREVGPRQIVRTLTGDLPLEPIPWPARLLAYRLVNWLPPALPAGVRGEPPSTEREPVKAPLPFQTCDGCERAFRAARPGLCRDCRGEGDGEGDGVGVARVA</sequence>
<protein>
    <submittedName>
        <fullName evidence="1">Helix-turn-helix domain-containing protein</fullName>
    </submittedName>
</protein>